<protein>
    <submittedName>
        <fullName evidence="1">Phage tail sheath protein</fullName>
    </submittedName>
</protein>
<dbReference type="EMBL" id="CP033169">
    <property type="protein sequence ID" value="AYO30253.1"/>
    <property type="molecule type" value="Genomic_DNA"/>
</dbReference>
<proteinExistence type="predicted"/>
<dbReference type="KEGG" id="bacg:D2962_06150"/>
<reference evidence="1 2" key="1">
    <citation type="submission" date="2018-10" db="EMBL/GenBank/DDBJ databases">
        <authorList>
            <person name="Zhang X."/>
        </authorList>
    </citation>
    <scope>NUCLEOTIDE SEQUENCE [LARGE SCALE GENOMIC DNA]</scope>
    <source>
        <strain evidence="1 2">SK-G1</strain>
    </source>
</reference>
<dbReference type="InterPro" id="IPR052042">
    <property type="entry name" value="Tail_sheath_structural"/>
</dbReference>
<dbReference type="PANTHER" id="PTHR35861">
    <property type="match status" value="1"/>
</dbReference>
<keyword evidence="2" id="KW-1185">Reference proteome</keyword>
<evidence type="ECO:0000313" key="2">
    <source>
        <dbReference type="Proteomes" id="UP000280960"/>
    </source>
</evidence>
<evidence type="ECO:0000313" key="1">
    <source>
        <dbReference type="EMBL" id="AYO30253.1"/>
    </source>
</evidence>
<name>A0A3G2R459_9FIRM</name>
<dbReference type="RefSeq" id="WP_122014488.1">
    <property type="nucleotide sequence ID" value="NZ_CP033169.1"/>
</dbReference>
<gene>
    <name evidence="1" type="ORF">D2962_06150</name>
</gene>
<accession>A0A3G2R459</accession>
<sequence length="484" mass="53188">MYIHGAYADLQPTQDLIPPKGVSTLPVYFGRLPVHQLMDYSGKVNKPILVQSFSDAVTKVGYNDSNWDDFDLCEAIYAHFKNSIQVIGPVILVNVLDPDTHKTSAKTTSVTLTNGQGYINNDKVILKTVAITGKVLGTDFSAEYTPDGTKVLIKDLKGTLTSPVDVTFDEVNPDAITATEVIGGTNSTTGEKTGISVVDLVYQTYNMIPTILDAPGWSHHPEVDAALKAAAQKINGHWYAFVNSNLAADTSADTIEEVKTWKSTNGYTGANEAPCWPLAKNGNRKFHLSTLATVTMQWVDYNNDNIPYETPSNKPVDVTGMCLADGAPIEFDQVQANDLNSKGIRTLTYWGGRWVLWGPHTGEYEYGKDMDPRNKFDSSVRMLYYLVNDFQSRYGAQVDKPMDRARVDTILNDYQEFLDSLVNRGALLYGTISFNETSNPTSDIVEGDFVFDVATTTTPPGKSITAKIEYTTQGIDVLFGGEQA</sequence>
<dbReference type="Proteomes" id="UP000280960">
    <property type="component" value="Chromosome"/>
</dbReference>
<dbReference type="PANTHER" id="PTHR35861:SF2">
    <property type="entry name" value="FELS-2 PROPHAGE PROTEIN"/>
    <property type="match status" value="1"/>
</dbReference>
<dbReference type="AlphaFoldDB" id="A0A3G2R459"/>
<organism evidence="1 2">
    <name type="scientific">Biomaibacter acetigenes</name>
    <dbReference type="NCBI Taxonomy" id="2316383"/>
    <lineage>
        <taxon>Bacteria</taxon>
        <taxon>Bacillati</taxon>
        <taxon>Bacillota</taxon>
        <taxon>Clostridia</taxon>
        <taxon>Thermosediminibacterales</taxon>
        <taxon>Tepidanaerobacteraceae</taxon>
        <taxon>Biomaibacter</taxon>
    </lineage>
</organism>